<reference evidence="1 2" key="1">
    <citation type="submission" date="2024-02" db="EMBL/GenBank/DDBJ databases">
        <title>Chromosome-level genome assembly of the Eurasian Minnow (Phoxinus phoxinus).</title>
        <authorList>
            <person name="Oriowo T.O."/>
            <person name="Martin S."/>
            <person name="Stange M."/>
            <person name="Chrysostomakis Y."/>
            <person name="Brown T."/>
            <person name="Winkler S."/>
            <person name="Kukowka S."/>
            <person name="Myers E.W."/>
            <person name="Bohne A."/>
        </authorList>
    </citation>
    <scope>NUCLEOTIDE SEQUENCE [LARGE SCALE GENOMIC DNA]</scope>
    <source>
        <strain evidence="1">ZFMK-TIS-60720</strain>
        <tissue evidence="1">Whole Organism</tissue>
    </source>
</reference>
<accession>A0AAN9CZ26</accession>
<comment type="caution">
    <text evidence="1">The sequence shown here is derived from an EMBL/GenBank/DDBJ whole genome shotgun (WGS) entry which is preliminary data.</text>
</comment>
<keyword evidence="2" id="KW-1185">Reference proteome</keyword>
<name>A0AAN9CZ26_9TELE</name>
<evidence type="ECO:0000313" key="2">
    <source>
        <dbReference type="Proteomes" id="UP001364617"/>
    </source>
</evidence>
<sequence length="66" mass="7788">MSLMKRAMEDPLTRWQRRCFWDTLDKPSSENESDEVWEPVIEQGHDSISSGEDPGMCPWKINIFFP</sequence>
<dbReference type="Proteomes" id="UP001364617">
    <property type="component" value="Unassembled WGS sequence"/>
</dbReference>
<proteinExistence type="predicted"/>
<evidence type="ECO:0000313" key="1">
    <source>
        <dbReference type="EMBL" id="KAK7155208.1"/>
    </source>
</evidence>
<organism evidence="1 2">
    <name type="scientific">Phoxinus phoxinus</name>
    <name type="common">Eurasian minnow</name>
    <dbReference type="NCBI Taxonomy" id="58324"/>
    <lineage>
        <taxon>Eukaryota</taxon>
        <taxon>Metazoa</taxon>
        <taxon>Chordata</taxon>
        <taxon>Craniata</taxon>
        <taxon>Vertebrata</taxon>
        <taxon>Euteleostomi</taxon>
        <taxon>Actinopterygii</taxon>
        <taxon>Neopterygii</taxon>
        <taxon>Teleostei</taxon>
        <taxon>Ostariophysi</taxon>
        <taxon>Cypriniformes</taxon>
        <taxon>Leuciscidae</taxon>
        <taxon>Phoxininae</taxon>
        <taxon>Phoxinus</taxon>
    </lineage>
</organism>
<dbReference type="EMBL" id="JAYKXH010000010">
    <property type="protein sequence ID" value="KAK7155208.1"/>
    <property type="molecule type" value="Genomic_DNA"/>
</dbReference>
<protein>
    <submittedName>
        <fullName evidence="1">Uncharacterized protein</fullName>
    </submittedName>
</protein>
<dbReference type="AlphaFoldDB" id="A0AAN9CZ26"/>
<gene>
    <name evidence="1" type="ORF">R3I93_009988</name>
</gene>